<comment type="caution">
    <text evidence="2">The sequence shown here is derived from an EMBL/GenBank/DDBJ whole genome shotgun (WGS) entry which is preliminary data.</text>
</comment>
<evidence type="ECO:0000313" key="3">
    <source>
        <dbReference type="Proteomes" id="UP000254869"/>
    </source>
</evidence>
<gene>
    <name evidence="2" type="ORF">DFR76_10587</name>
</gene>
<sequence>MTFPVGNPPDGAFQVGSKFGKDLNKDTAVAIMTGGIKQKFTDVRGTYKDQVEDPIKDKPSLSQVPVGSPMWQSFRANEDTTFPRTQLTFGAASSTSSGGGSNNSHTHSLRVTPDYQPAGHGASYLELGYIQAQRDRTYTEVGFITGGSVTAFGIGGFYIGVYSVDTATGNLTLLNPVSAAVDMKGSFGATNTEYRFNLGTALTAKQGDVFAIGLLQVTALGQTCSSLLCITMNNITPPQISSAFPRKNYCYAGGFSAIPAAIGESALNYNESNKVPFYVLR</sequence>
<organism evidence="2 3">
    <name type="scientific">Nocardia pseudobrasiliensis</name>
    <dbReference type="NCBI Taxonomy" id="45979"/>
    <lineage>
        <taxon>Bacteria</taxon>
        <taxon>Bacillati</taxon>
        <taxon>Actinomycetota</taxon>
        <taxon>Actinomycetes</taxon>
        <taxon>Mycobacteriales</taxon>
        <taxon>Nocardiaceae</taxon>
        <taxon>Nocardia</taxon>
    </lineage>
</organism>
<protein>
    <submittedName>
        <fullName evidence="2">Uncharacterized protein</fullName>
    </submittedName>
</protein>
<dbReference type="RefSeq" id="WP_068000014.1">
    <property type="nucleotide sequence ID" value="NZ_QQBC01000005.1"/>
</dbReference>
<dbReference type="STRING" id="1210086.GCA_001613105_04136"/>
<proteinExistence type="predicted"/>
<evidence type="ECO:0000313" key="2">
    <source>
        <dbReference type="EMBL" id="RDI65772.1"/>
    </source>
</evidence>
<dbReference type="AlphaFoldDB" id="A0A370I4X7"/>
<reference evidence="2 3" key="1">
    <citation type="submission" date="2018-07" db="EMBL/GenBank/DDBJ databases">
        <title>Genomic Encyclopedia of Type Strains, Phase IV (KMG-IV): sequencing the most valuable type-strain genomes for metagenomic binning, comparative biology and taxonomic classification.</title>
        <authorList>
            <person name="Goeker M."/>
        </authorList>
    </citation>
    <scope>NUCLEOTIDE SEQUENCE [LARGE SCALE GENOMIC DNA]</scope>
    <source>
        <strain evidence="2 3">DSM 44290</strain>
    </source>
</reference>
<dbReference type="Proteomes" id="UP000254869">
    <property type="component" value="Unassembled WGS sequence"/>
</dbReference>
<name>A0A370I4X7_9NOCA</name>
<dbReference type="EMBL" id="QQBC01000005">
    <property type="protein sequence ID" value="RDI65772.1"/>
    <property type="molecule type" value="Genomic_DNA"/>
</dbReference>
<feature type="compositionally biased region" description="Low complexity" evidence="1">
    <location>
        <begin position="90"/>
        <end position="106"/>
    </location>
</feature>
<feature type="region of interest" description="Disordered" evidence="1">
    <location>
        <begin position="90"/>
        <end position="109"/>
    </location>
</feature>
<accession>A0A370I4X7</accession>
<keyword evidence="3" id="KW-1185">Reference proteome</keyword>
<evidence type="ECO:0000256" key="1">
    <source>
        <dbReference type="SAM" id="MobiDB-lite"/>
    </source>
</evidence>